<dbReference type="AlphaFoldDB" id="A0A2N1M4W0"/>
<sequence length="159" mass="19445">MFELNQDVIYLIFKELEDVTNLFIHVFLLAEHGFLETFEFIIFTIYDDERNEHCFSVFKYFYYDESKTLEESLIKCADTIQYLRIFWKPFTKSRLYLKLLEHMIINEFNWNKLFKILTRSVPISLLNHMGARIASTFYRSITNIQYKLKGIIKEYIRRF</sequence>
<reference evidence="1 2" key="1">
    <citation type="submission" date="2016-04" db="EMBL/GenBank/DDBJ databases">
        <title>Genome analyses suggest a sexual origin of heterokaryosis in a supposedly ancient asexual fungus.</title>
        <authorList>
            <person name="Ropars J."/>
            <person name="Sedzielewska K."/>
            <person name="Noel J."/>
            <person name="Charron P."/>
            <person name="Farinelli L."/>
            <person name="Marton T."/>
            <person name="Kruger M."/>
            <person name="Pelin A."/>
            <person name="Brachmann A."/>
            <person name="Corradi N."/>
        </authorList>
    </citation>
    <scope>NUCLEOTIDE SEQUENCE [LARGE SCALE GENOMIC DNA]</scope>
    <source>
        <strain evidence="1 2">C2</strain>
    </source>
</reference>
<comment type="caution">
    <text evidence="1">The sequence shown here is derived from an EMBL/GenBank/DDBJ whole genome shotgun (WGS) entry which is preliminary data.</text>
</comment>
<evidence type="ECO:0000313" key="1">
    <source>
        <dbReference type="EMBL" id="PKK56696.1"/>
    </source>
</evidence>
<reference evidence="1 2" key="2">
    <citation type="submission" date="2017-10" db="EMBL/GenBank/DDBJ databases">
        <title>Extensive intraspecific genome diversity in a model arbuscular mycorrhizal fungus.</title>
        <authorList>
            <person name="Chen E.C.H."/>
            <person name="Morin E."/>
            <person name="Baudet D."/>
            <person name="Noel J."/>
            <person name="Ndikumana S."/>
            <person name="Charron P."/>
            <person name="St-Onge C."/>
            <person name="Giorgi J."/>
            <person name="Grigoriev I.V."/>
            <person name="Roux C."/>
            <person name="Martin F.M."/>
            <person name="Corradi N."/>
        </authorList>
    </citation>
    <scope>NUCLEOTIDE SEQUENCE [LARGE SCALE GENOMIC DNA]</scope>
    <source>
        <strain evidence="1 2">C2</strain>
    </source>
</reference>
<dbReference type="EMBL" id="LLXL01005255">
    <property type="protein sequence ID" value="PKK56696.1"/>
    <property type="molecule type" value="Genomic_DNA"/>
</dbReference>
<dbReference type="VEuPathDB" id="FungiDB:RhiirA1_467267"/>
<proteinExistence type="predicted"/>
<gene>
    <name evidence="1" type="ORF">RhiirC2_799492</name>
</gene>
<dbReference type="Proteomes" id="UP000233469">
    <property type="component" value="Unassembled WGS sequence"/>
</dbReference>
<name>A0A2N1M4W0_9GLOM</name>
<evidence type="ECO:0000313" key="2">
    <source>
        <dbReference type="Proteomes" id="UP000233469"/>
    </source>
</evidence>
<accession>A0A2N1M4W0</accession>
<protein>
    <submittedName>
        <fullName evidence="1">Uncharacterized protein</fullName>
    </submittedName>
</protein>
<organism evidence="1 2">
    <name type="scientific">Rhizophagus irregularis</name>
    <dbReference type="NCBI Taxonomy" id="588596"/>
    <lineage>
        <taxon>Eukaryota</taxon>
        <taxon>Fungi</taxon>
        <taxon>Fungi incertae sedis</taxon>
        <taxon>Mucoromycota</taxon>
        <taxon>Glomeromycotina</taxon>
        <taxon>Glomeromycetes</taxon>
        <taxon>Glomerales</taxon>
        <taxon>Glomeraceae</taxon>
        <taxon>Rhizophagus</taxon>
    </lineage>
</organism>